<dbReference type="HAMAP" id="MF_00170">
    <property type="entry name" value="Rib_5P_isom_A"/>
    <property type="match status" value="1"/>
</dbReference>
<reference evidence="9" key="1">
    <citation type="submission" date="2022-07" db="EMBL/GenBank/DDBJ databases">
        <title>Phylogenomic reconstructions and comparative analyses of Kickxellomycotina fungi.</title>
        <authorList>
            <person name="Reynolds N.K."/>
            <person name="Stajich J.E."/>
            <person name="Barry K."/>
            <person name="Grigoriev I.V."/>
            <person name="Crous P."/>
            <person name="Smith M.E."/>
        </authorList>
    </citation>
    <scope>NUCLEOTIDE SEQUENCE</scope>
    <source>
        <strain evidence="9">NBRC 100468</strain>
    </source>
</reference>
<dbReference type="SUPFAM" id="SSF100950">
    <property type="entry name" value="NagB/RpiA/CoA transferase-like"/>
    <property type="match status" value="1"/>
</dbReference>
<dbReference type="GO" id="GO:0004751">
    <property type="term" value="F:ribose-5-phosphate isomerase activity"/>
    <property type="evidence" value="ECO:0007669"/>
    <property type="project" value="UniProtKB-EC"/>
</dbReference>
<dbReference type="NCBIfam" id="NF001924">
    <property type="entry name" value="PRK00702.1"/>
    <property type="match status" value="1"/>
</dbReference>
<dbReference type="Gene3D" id="3.40.50.1360">
    <property type="match status" value="1"/>
</dbReference>
<evidence type="ECO:0000256" key="6">
    <source>
        <dbReference type="ARBA" id="ARBA00023235"/>
    </source>
</evidence>
<dbReference type="GO" id="GO:0006014">
    <property type="term" value="P:D-ribose metabolic process"/>
    <property type="evidence" value="ECO:0007669"/>
    <property type="project" value="TreeGrafter"/>
</dbReference>
<evidence type="ECO:0000256" key="7">
    <source>
        <dbReference type="ARBA" id="ARBA00029734"/>
    </source>
</evidence>
<dbReference type="PANTHER" id="PTHR11934">
    <property type="entry name" value="RIBOSE-5-PHOSPHATE ISOMERASE"/>
    <property type="match status" value="1"/>
</dbReference>
<dbReference type="SUPFAM" id="SSF75445">
    <property type="entry name" value="D-ribose-5-phosphate isomerase (RpiA), lid domain"/>
    <property type="match status" value="1"/>
</dbReference>
<dbReference type="GO" id="GO:0009052">
    <property type="term" value="P:pentose-phosphate shunt, non-oxidative branch"/>
    <property type="evidence" value="ECO:0007669"/>
    <property type="project" value="InterPro"/>
</dbReference>
<evidence type="ECO:0000313" key="9">
    <source>
        <dbReference type="EMBL" id="KAJ1917771.1"/>
    </source>
</evidence>
<keyword evidence="6 9" id="KW-0413">Isomerase</keyword>
<keyword evidence="10" id="KW-1185">Reference proteome</keyword>
<dbReference type="FunFam" id="3.40.50.1360:FF:000001">
    <property type="entry name" value="Ribose-5-phosphate isomerase A"/>
    <property type="match status" value="1"/>
</dbReference>
<evidence type="ECO:0000256" key="3">
    <source>
        <dbReference type="ARBA" id="ARBA00008088"/>
    </source>
</evidence>
<comment type="caution">
    <text evidence="9">The sequence shown here is derived from an EMBL/GenBank/DDBJ whole genome shotgun (WGS) entry which is preliminary data.</text>
</comment>
<dbReference type="OrthoDB" id="1555531at2759"/>
<evidence type="ECO:0000256" key="8">
    <source>
        <dbReference type="ARBA" id="ARBA00032273"/>
    </source>
</evidence>
<dbReference type="InterPro" id="IPR037171">
    <property type="entry name" value="NagB/RpiA_transferase-like"/>
</dbReference>
<dbReference type="AlphaFoldDB" id="A0A9W7ZW24"/>
<dbReference type="InterPro" id="IPR004788">
    <property type="entry name" value="Ribose5P_isomerase_type_A"/>
</dbReference>
<evidence type="ECO:0000256" key="1">
    <source>
        <dbReference type="ARBA" id="ARBA00001713"/>
    </source>
</evidence>
<accession>A0A9W7ZW24</accession>
<evidence type="ECO:0000256" key="2">
    <source>
        <dbReference type="ARBA" id="ARBA00004988"/>
    </source>
</evidence>
<dbReference type="NCBIfam" id="TIGR00021">
    <property type="entry name" value="rpiA"/>
    <property type="match status" value="1"/>
</dbReference>
<dbReference type="Gene3D" id="3.30.70.260">
    <property type="match status" value="1"/>
</dbReference>
<organism evidence="9 10">
    <name type="scientific">Mycoemilia scoparia</name>
    <dbReference type="NCBI Taxonomy" id="417184"/>
    <lineage>
        <taxon>Eukaryota</taxon>
        <taxon>Fungi</taxon>
        <taxon>Fungi incertae sedis</taxon>
        <taxon>Zoopagomycota</taxon>
        <taxon>Kickxellomycotina</taxon>
        <taxon>Kickxellomycetes</taxon>
        <taxon>Kickxellales</taxon>
        <taxon>Kickxellaceae</taxon>
        <taxon>Mycoemilia</taxon>
    </lineage>
</organism>
<comment type="catalytic activity">
    <reaction evidence="1">
        <text>aldehydo-D-ribose 5-phosphate = D-ribulose 5-phosphate</text>
        <dbReference type="Rhea" id="RHEA:14657"/>
        <dbReference type="ChEBI" id="CHEBI:58121"/>
        <dbReference type="ChEBI" id="CHEBI:58273"/>
        <dbReference type="EC" id="5.3.1.6"/>
    </reaction>
</comment>
<name>A0A9W7ZW24_9FUNG</name>
<proteinExistence type="inferred from homology"/>
<dbReference type="GO" id="GO:0005737">
    <property type="term" value="C:cytoplasm"/>
    <property type="evidence" value="ECO:0007669"/>
    <property type="project" value="TreeGrafter"/>
</dbReference>
<evidence type="ECO:0000313" key="10">
    <source>
        <dbReference type="Proteomes" id="UP001150538"/>
    </source>
</evidence>
<dbReference type="EC" id="5.3.1.6" evidence="4"/>
<sequence>MSSKNLVETAKELAAFSAVEKHVTKDIRVLGVGSGSTVVYAINKLKELLEKGQLSPDLVCIPTSFQSRGLIVDAGLRLGDLDENPDIDITIDGADEVDSKLNAIKGGGAAHLREKVVASASKRLILIADYRKDSAVLGEQWTKGVPVEVTPFAYKAVERKITELHHKNSFQGASASSAAFEFTNPVVILRPAVNKAGPVVTDNGNFVFDVKLGKIHDPASVETVLKMIPGVVEVGIFSNMAEEAWFGKEDGTAYCRSL</sequence>
<gene>
    <name evidence="9" type="primary">RKI1</name>
    <name evidence="9" type="ORF">H4219_003025</name>
</gene>
<comment type="similarity">
    <text evidence="3">Belongs to the ribose 5-phosphate isomerase family.</text>
</comment>
<dbReference type="Pfam" id="PF06026">
    <property type="entry name" value="Rib_5-P_isom_A"/>
    <property type="match status" value="1"/>
</dbReference>
<dbReference type="PANTHER" id="PTHR11934:SF0">
    <property type="entry name" value="RIBOSE-5-PHOSPHATE ISOMERASE"/>
    <property type="match status" value="1"/>
</dbReference>
<evidence type="ECO:0000256" key="5">
    <source>
        <dbReference type="ARBA" id="ARBA00019150"/>
    </source>
</evidence>
<dbReference type="EMBL" id="JANBPU010000062">
    <property type="protein sequence ID" value="KAJ1917771.1"/>
    <property type="molecule type" value="Genomic_DNA"/>
</dbReference>
<dbReference type="Proteomes" id="UP001150538">
    <property type="component" value="Unassembled WGS sequence"/>
</dbReference>
<comment type="pathway">
    <text evidence="2">Carbohydrate degradation; pentose phosphate pathway; D-ribose 5-phosphate from D-ribulose 5-phosphate (non-oxidative stage): step 1/1.</text>
</comment>
<evidence type="ECO:0000256" key="4">
    <source>
        <dbReference type="ARBA" id="ARBA00011959"/>
    </source>
</evidence>
<dbReference type="InterPro" id="IPR020672">
    <property type="entry name" value="Ribose5P_isomerase_typA_subgr"/>
</dbReference>
<protein>
    <recommendedName>
        <fullName evidence="5">Ribose-5-phosphate isomerase</fullName>
        <ecNumber evidence="4">5.3.1.6</ecNumber>
    </recommendedName>
    <alternativeName>
        <fullName evidence="8">D-ribose-5-phosphate ketol-isomerase</fullName>
    </alternativeName>
    <alternativeName>
        <fullName evidence="7">Phosphoriboisomerase</fullName>
    </alternativeName>
</protein>
<dbReference type="CDD" id="cd01398">
    <property type="entry name" value="RPI_A"/>
    <property type="match status" value="1"/>
</dbReference>